<proteinExistence type="predicted"/>
<name>A0ACB8Y2Y4_ARCLA</name>
<evidence type="ECO:0000313" key="2">
    <source>
        <dbReference type="Proteomes" id="UP001055879"/>
    </source>
</evidence>
<protein>
    <submittedName>
        <fullName evidence="1">Uncharacterized protein</fullName>
    </submittedName>
</protein>
<dbReference type="Proteomes" id="UP001055879">
    <property type="component" value="Linkage Group LG14"/>
</dbReference>
<accession>A0ACB8Y2Y4</accession>
<reference evidence="1 2" key="2">
    <citation type="journal article" date="2022" name="Mol. Ecol. Resour.">
        <title>The genomes of chicory, endive, great burdock and yacon provide insights into Asteraceae paleo-polyploidization history and plant inulin production.</title>
        <authorList>
            <person name="Fan W."/>
            <person name="Wang S."/>
            <person name="Wang H."/>
            <person name="Wang A."/>
            <person name="Jiang F."/>
            <person name="Liu H."/>
            <person name="Zhao H."/>
            <person name="Xu D."/>
            <person name="Zhang Y."/>
        </authorList>
    </citation>
    <scope>NUCLEOTIDE SEQUENCE [LARGE SCALE GENOMIC DNA]</scope>
    <source>
        <strain evidence="2">cv. Niubang</strain>
    </source>
</reference>
<comment type="caution">
    <text evidence="1">The sequence shown here is derived from an EMBL/GenBank/DDBJ whole genome shotgun (WGS) entry which is preliminary data.</text>
</comment>
<organism evidence="1 2">
    <name type="scientific">Arctium lappa</name>
    <name type="common">Greater burdock</name>
    <name type="synonym">Lappa major</name>
    <dbReference type="NCBI Taxonomy" id="4217"/>
    <lineage>
        <taxon>Eukaryota</taxon>
        <taxon>Viridiplantae</taxon>
        <taxon>Streptophyta</taxon>
        <taxon>Embryophyta</taxon>
        <taxon>Tracheophyta</taxon>
        <taxon>Spermatophyta</taxon>
        <taxon>Magnoliopsida</taxon>
        <taxon>eudicotyledons</taxon>
        <taxon>Gunneridae</taxon>
        <taxon>Pentapetalae</taxon>
        <taxon>asterids</taxon>
        <taxon>campanulids</taxon>
        <taxon>Asterales</taxon>
        <taxon>Asteraceae</taxon>
        <taxon>Carduoideae</taxon>
        <taxon>Cardueae</taxon>
        <taxon>Arctiinae</taxon>
        <taxon>Arctium</taxon>
    </lineage>
</organism>
<dbReference type="EMBL" id="CM042060">
    <property type="protein sequence ID" value="KAI3677608.1"/>
    <property type="molecule type" value="Genomic_DNA"/>
</dbReference>
<gene>
    <name evidence="1" type="ORF">L6452_36874</name>
</gene>
<sequence>MRGRSQGEVKEIKSLNVYLLIKIRSKILFSQLFQILLLFLLRTPQFIQDHSKELALHLSLSRSSSDLGLTHDFVEFCATHGIIHQTTTPYTPQQNGVDERKTRTLKNMMNSMLITSRAPHHLWGEACLTANMILNRIPHKKNDKTPYELWRDGISNNTIMESAEAEFFETIFCYKEKEGNTSNPKKRPIDDTYSHVDLNKSDQSRDVESSKVQEELEPRRSKRGRVAKDFGPDFMAFNIEGEPLSIRLPSNLPRHLIGKRLFKAKSTPLCKITHGNWLICLQARLVAKGYRQKEGQDFFDTYSPVTRITSIRMLVAITAIHNLKIHQMDVKTAFLNGELEEEIYMQQPEGFIVKGQENKVWKLVKSLYGLKQTPKQWHEKFDDTMLSNGFHINKCDKCVYVKQYKSAYVIICLYVDDMLIMGSNLDVINQTKKMLHSAFDMKDMGVADVILGIKIQRSDNGYILTQSHYVEKVLRKFGHYDDKPVVTPFDPSSQLKKNQGDSVAQLEYTQVLGSLMYIMNCTRLDIVYSVSRLSRYSHNPGKDHWYALCDANWISNHSECKSTSGYVFTLGDASISWKSSKQTVNTRSNMEAKFVALDKVAEEAEWLKSFLEGIPLWPKPMTAICIHCDSMAALTRAKNQIYNCKSRHIRRCHNTIKDLLKMESFP</sequence>
<reference evidence="2" key="1">
    <citation type="journal article" date="2022" name="Mol. Ecol. Resour.">
        <title>The genomes of chicory, endive, great burdock and yacon provide insights into Asteraceae palaeo-polyploidization history and plant inulin production.</title>
        <authorList>
            <person name="Fan W."/>
            <person name="Wang S."/>
            <person name="Wang H."/>
            <person name="Wang A."/>
            <person name="Jiang F."/>
            <person name="Liu H."/>
            <person name="Zhao H."/>
            <person name="Xu D."/>
            <person name="Zhang Y."/>
        </authorList>
    </citation>
    <scope>NUCLEOTIDE SEQUENCE [LARGE SCALE GENOMIC DNA]</scope>
    <source>
        <strain evidence="2">cv. Niubang</strain>
    </source>
</reference>
<keyword evidence="2" id="KW-1185">Reference proteome</keyword>
<evidence type="ECO:0000313" key="1">
    <source>
        <dbReference type="EMBL" id="KAI3677608.1"/>
    </source>
</evidence>